<evidence type="ECO:0000259" key="7">
    <source>
        <dbReference type="PROSITE" id="PS50982"/>
    </source>
</evidence>
<keyword evidence="4" id="KW-0804">Transcription</keyword>
<sequence>MDFTANSLFRIDLNQIPSPDPTAAATTTTRLCAVCGTTQVHSLVGYQWRCRECVDDRVNTEFSHTHDFRKQTVADNSFGVFGAPIAYSNLHNRSAFEDMINYTRALIKSFEKSVRDFISEWRDELKDGWYVELRQSVSSSEVYAVYCAPDGKTFYSLYEVACYLRQMSGHSSVESEIRNEESGGLQISRKRKAQKTPVANGFVEKRRTLVNSYCNDPLSDGLSPPSDGSSVKCASVVGNIQKTNEAEIRRNEDGHSSPEQSALLAEVSDAKDSSENLLGGDVSIPEWAMELEPARKLPTNVGTRIRRCIYNALDKNPPEWAKKVLLHSISKEVFKGNASGPTKMTSNVFRNVLGRKLVNSSDDDGELFLDLQLWWSVLFTSGLLT</sequence>
<keyword evidence="2" id="KW-0805">Transcription regulation</keyword>
<evidence type="ECO:0000256" key="1">
    <source>
        <dbReference type="ARBA" id="ARBA00004123"/>
    </source>
</evidence>
<evidence type="ECO:0000256" key="6">
    <source>
        <dbReference type="SAM" id="MobiDB-lite"/>
    </source>
</evidence>
<feature type="domain" description="MBD" evidence="7">
    <location>
        <begin position="115"/>
        <end position="182"/>
    </location>
</feature>
<dbReference type="Gene3D" id="3.30.890.10">
    <property type="entry name" value="Methyl-cpg-binding Protein 2, Chain A"/>
    <property type="match status" value="1"/>
</dbReference>
<name>A0A1J7H980_LUPAN</name>
<dbReference type="Pfam" id="PF01429">
    <property type="entry name" value="MBD"/>
    <property type="match status" value="1"/>
</dbReference>
<keyword evidence="9" id="KW-1185">Reference proteome</keyword>
<dbReference type="InterPro" id="IPR001739">
    <property type="entry name" value="Methyl_CpG_DNA-bd"/>
</dbReference>
<dbReference type="GO" id="GO:0005634">
    <property type="term" value="C:nucleus"/>
    <property type="evidence" value="ECO:0007669"/>
    <property type="project" value="UniProtKB-SubCell"/>
</dbReference>
<gene>
    <name evidence="8" type="ORF">TanjilG_13655</name>
</gene>
<evidence type="ECO:0000313" key="9">
    <source>
        <dbReference type="Proteomes" id="UP000188354"/>
    </source>
</evidence>
<dbReference type="GO" id="GO:0003677">
    <property type="term" value="F:DNA binding"/>
    <property type="evidence" value="ECO:0007669"/>
    <property type="project" value="UniProtKB-KW"/>
</dbReference>
<dbReference type="Proteomes" id="UP000188354">
    <property type="component" value="Chromosome LG10"/>
</dbReference>
<evidence type="ECO:0000313" key="8">
    <source>
        <dbReference type="EMBL" id="OIW03018.1"/>
    </source>
</evidence>
<protein>
    <recommendedName>
        <fullName evidence="7">MBD domain-containing protein</fullName>
    </recommendedName>
</protein>
<dbReference type="PANTHER" id="PTHR47162">
    <property type="entry name" value="OS02G0192300 PROTEIN"/>
    <property type="match status" value="1"/>
</dbReference>
<evidence type="ECO:0000256" key="3">
    <source>
        <dbReference type="ARBA" id="ARBA00023125"/>
    </source>
</evidence>
<keyword evidence="5" id="KW-0539">Nucleus</keyword>
<keyword evidence="3" id="KW-0238">DNA-binding</keyword>
<accession>A0A1J7H980</accession>
<comment type="subcellular location">
    <subcellularLocation>
        <location evidence="1">Nucleus</location>
    </subcellularLocation>
</comment>
<dbReference type="AlphaFoldDB" id="A0A1J7H980"/>
<dbReference type="InterPro" id="IPR016177">
    <property type="entry name" value="DNA-bd_dom_sf"/>
</dbReference>
<evidence type="ECO:0000256" key="5">
    <source>
        <dbReference type="ARBA" id="ARBA00023242"/>
    </source>
</evidence>
<dbReference type="PANTHER" id="PTHR47162:SF8">
    <property type="entry name" value="METHYL-CPG-BINDING DOMAIN-CONTAINING PROTEIN 9"/>
    <property type="match status" value="1"/>
</dbReference>
<dbReference type="EMBL" id="CM007370">
    <property type="protein sequence ID" value="OIW03018.1"/>
    <property type="molecule type" value="Genomic_DNA"/>
</dbReference>
<feature type="region of interest" description="Disordered" evidence="6">
    <location>
        <begin position="175"/>
        <end position="197"/>
    </location>
</feature>
<organism evidence="8 9">
    <name type="scientific">Lupinus angustifolius</name>
    <name type="common">Narrow-leaved blue lupine</name>
    <dbReference type="NCBI Taxonomy" id="3871"/>
    <lineage>
        <taxon>Eukaryota</taxon>
        <taxon>Viridiplantae</taxon>
        <taxon>Streptophyta</taxon>
        <taxon>Embryophyta</taxon>
        <taxon>Tracheophyta</taxon>
        <taxon>Spermatophyta</taxon>
        <taxon>Magnoliopsida</taxon>
        <taxon>eudicotyledons</taxon>
        <taxon>Gunneridae</taxon>
        <taxon>Pentapetalae</taxon>
        <taxon>rosids</taxon>
        <taxon>fabids</taxon>
        <taxon>Fabales</taxon>
        <taxon>Fabaceae</taxon>
        <taxon>Papilionoideae</taxon>
        <taxon>50 kb inversion clade</taxon>
        <taxon>genistoids sensu lato</taxon>
        <taxon>core genistoids</taxon>
        <taxon>Genisteae</taxon>
        <taxon>Lupinus</taxon>
    </lineage>
</organism>
<dbReference type="Gramene" id="OIW03018">
    <property type="protein sequence ID" value="OIW03018"/>
    <property type="gene ID" value="TanjilG_13655"/>
</dbReference>
<dbReference type="SUPFAM" id="SSF54171">
    <property type="entry name" value="DNA-binding domain"/>
    <property type="match status" value="1"/>
</dbReference>
<evidence type="ECO:0000256" key="2">
    <source>
        <dbReference type="ARBA" id="ARBA00023015"/>
    </source>
</evidence>
<dbReference type="STRING" id="3871.A0A1J7H980"/>
<proteinExistence type="predicted"/>
<reference evidence="8 9" key="1">
    <citation type="journal article" date="2017" name="Plant Biotechnol. J.">
        <title>A comprehensive draft genome sequence for lupin (Lupinus angustifolius), an emerging health food: insights into plant-microbe interactions and legume evolution.</title>
        <authorList>
            <person name="Hane J.K."/>
            <person name="Ming Y."/>
            <person name="Kamphuis L.G."/>
            <person name="Nelson M.N."/>
            <person name="Garg G."/>
            <person name="Atkins C.A."/>
            <person name="Bayer P.E."/>
            <person name="Bravo A."/>
            <person name="Bringans S."/>
            <person name="Cannon S."/>
            <person name="Edwards D."/>
            <person name="Foley R."/>
            <person name="Gao L.L."/>
            <person name="Harrison M.J."/>
            <person name="Huang W."/>
            <person name="Hurgobin B."/>
            <person name="Li S."/>
            <person name="Liu C.W."/>
            <person name="McGrath A."/>
            <person name="Morahan G."/>
            <person name="Murray J."/>
            <person name="Weller J."/>
            <person name="Jian J."/>
            <person name="Singh K.B."/>
        </authorList>
    </citation>
    <scope>NUCLEOTIDE SEQUENCE [LARGE SCALE GENOMIC DNA]</scope>
    <source>
        <strain evidence="9">cv. Tanjil</strain>
        <tissue evidence="8">Whole plant</tissue>
    </source>
</reference>
<dbReference type="PROSITE" id="PS50982">
    <property type="entry name" value="MBD"/>
    <property type="match status" value="1"/>
</dbReference>
<evidence type="ECO:0000256" key="4">
    <source>
        <dbReference type="ARBA" id="ARBA00023163"/>
    </source>
</evidence>